<accession>A0A8R1V4C4</accession>
<dbReference type="PANTHER" id="PTHR22945:SF40">
    <property type="entry name" value="SERPENTINE RECEPTOR, CLASS D (DELTA)-RELATED"/>
    <property type="match status" value="1"/>
</dbReference>
<dbReference type="GO" id="GO:0005840">
    <property type="term" value="C:ribosome"/>
    <property type="evidence" value="ECO:0007669"/>
    <property type="project" value="UniProtKB-KW"/>
</dbReference>
<gene>
    <name evidence="8" type="primary">WBGene00283977</name>
</gene>
<proteinExistence type="inferred from homology"/>
<dbReference type="GO" id="GO:1990904">
    <property type="term" value="C:ribonucleoprotein complex"/>
    <property type="evidence" value="ECO:0007669"/>
    <property type="project" value="UniProtKB-KW"/>
</dbReference>
<dbReference type="InterPro" id="IPR011331">
    <property type="entry name" value="Ribosomal_eL37/eL43"/>
</dbReference>
<name>A0A2A6CPN5_PRIPA</name>
<dbReference type="InterPro" id="IPR019421">
    <property type="entry name" value="7TM_GPCR_serpentine_rcpt_Srd"/>
</dbReference>
<dbReference type="EnsemblMetazoa" id="PPA45608.1">
    <property type="protein sequence ID" value="PPA45608.1"/>
    <property type="gene ID" value="WBGene00283977"/>
</dbReference>
<evidence type="ECO:0000256" key="2">
    <source>
        <dbReference type="ARBA" id="ARBA00009166"/>
    </source>
</evidence>
<comment type="similarity">
    <text evidence="2">Belongs to the nematode receptor-like protein srd family.</text>
</comment>
<dbReference type="GO" id="GO:0003735">
    <property type="term" value="F:structural constituent of ribosome"/>
    <property type="evidence" value="ECO:0007669"/>
    <property type="project" value="InterPro"/>
</dbReference>
<evidence type="ECO:0000256" key="7">
    <source>
        <dbReference type="ARBA" id="ARBA00023274"/>
    </source>
</evidence>
<evidence type="ECO:0000256" key="6">
    <source>
        <dbReference type="ARBA" id="ARBA00023136"/>
    </source>
</evidence>
<dbReference type="PANTHER" id="PTHR22945">
    <property type="entry name" value="SERPENTINE RECEPTOR, CLASS D DELTA"/>
    <property type="match status" value="1"/>
</dbReference>
<evidence type="ECO:0000256" key="5">
    <source>
        <dbReference type="ARBA" id="ARBA00022989"/>
    </source>
</evidence>
<dbReference type="CDD" id="cd05380">
    <property type="entry name" value="CAP_euk"/>
    <property type="match status" value="1"/>
</dbReference>
<keyword evidence="3" id="KW-0812">Transmembrane</keyword>
<keyword evidence="6" id="KW-0472">Membrane</keyword>
<evidence type="ECO:0000256" key="1">
    <source>
        <dbReference type="ARBA" id="ARBA00004141"/>
    </source>
</evidence>
<dbReference type="InterPro" id="IPR050920">
    <property type="entry name" value="Nematode_rcpt-like_delta"/>
</dbReference>
<protein>
    <submittedName>
        <fullName evidence="8">G protein-coupled receptor</fullName>
    </submittedName>
</protein>
<comment type="subcellular location">
    <subcellularLocation>
        <location evidence="1">Membrane</location>
        <topology evidence="1">Multi-pass membrane protein</topology>
    </subcellularLocation>
</comment>
<dbReference type="SUPFAM" id="SSF55797">
    <property type="entry name" value="PR-1-like"/>
    <property type="match status" value="1"/>
</dbReference>
<sequence>MLVGCREQTCASCGYPAAKKCVYQWSIKAIRRSTTGTGRMHHLKKIQHRFKSTLALRADTPPPRSVCTRGYPQTHHRNWSHASSKEDPAPLQIIGILNVHNEVRESISNGTFVAKNKTMPAAATPIPELITIKGQGKRSSEDWANEFQKLGWPSVKFTKAVVESIGHAAQMAWADTTEIGCGMTRCMGGKDVYVVCHYRNAGNVLTYNVYEPEVNIDVDPYKVFREITVYTGVFSGDLSQSSCHQAQIFCVYEITLYVEGRIVYVYIGACSLLNAQACHFFQCLLFQSTFYLAGSYEVFGNYTASALVMFGGYDDTILPRFAFVTLFITLTFGFAAIFILHRKLFACLRNLSSAADRSNHKMIYHSLTAQMMLPLAYNFGLGLWFVDALGIVHSRTLQRTVFTSTSIFPIVSPLINMYYIPPYRRYIKSLFAPPKRVLPSSSSEFTVSESRL</sequence>
<reference evidence="9" key="1">
    <citation type="journal article" date="2008" name="Nat. Genet.">
        <title>The Pristionchus pacificus genome provides a unique perspective on nematode lifestyle and parasitism.</title>
        <authorList>
            <person name="Dieterich C."/>
            <person name="Clifton S.W."/>
            <person name="Schuster L.N."/>
            <person name="Chinwalla A."/>
            <person name="Delehaunty K."/>
            <person name="Dinkelacker I."/>
            <person name="Fulton L."/>
            <person name="Fulton R."/>
            <person name="Godfrey J."/>
            <person name="Minx P."/>
            <person name="Mitreva M."/>
            <person name="Roeseler W."/>
            <person name="Tian H."/>
            <person name="Witte H."/>
            <person name="Yang S.P."/>
            <person name="Wilson R.K."/>
            <person name="Sommer R.J."/>
        </authorList>
    </citation>
    <scope>NUCLEOTIDE SEQUENCE [LARGE SCALE GENOMIC DNA]</scope>
    <source>
        <strain evidence="9">PS312</strain>
    </source>
</reference>
<dbReference type="Pfam" id="PF10317">
    <property type="entry name" value="7TM_GPCR_Srd"/>
    <property type="match status" value="1"/>
</dbReference>
<dbReference type="InterPro" id="IPR014044">
    <property type="entry name" value="CAP_dom"/>
</dbReference>
<dbReference type="Gene3D" id="3.40.33.10">
    <property type="entry name" value="CAP"/>
    <property type="match status" value="1"/>
</dbReference>
<keyword evidence="5" id="KW-1133">Transmembrane helix</keyword>
<organism evidence="8 9">
    <name type="scientific">Pristionchus pacificus</name>
    <name type="common">Parasitic nematode worm</name>
    <dbReference type="NCBI Taxonomy" id="54126"/>
    <lineage>
        <taxon>Eukaryota</taxon>
        <taxon>Metazoa</taxon>
        <taxon>Ecdysozoa</taxon>
        <taxon>Nematoda</taxon>
        <taxon>Chromadorea</taxon>
        <taxon>Rhabditida</taxon>
        <taxon>Rhabditina</taxon>
        <taxon>Diplogasteromorpha</taxon>
        <taxon>Diplogasteroidea</taxon>
        <taxon>Neodiplogasteridae</taxon>
        <taxon>Pristionchus</taxon>
    </lineage>
</organism>
<dbReference type="GO" id="GO:0006412">
    <property type="term" value="P:translation"/>
    <property type="evidence" value="ECO:0007669"/>
    <property type="project" value="InterPro"/>
</dbReference>
<dbReference type="Pfam" id="PF00188">
    <property type="entry name" value="CAP"/>
    <property type="match status" value="1"/>
</dbReference>
<dbReference type="InterPro" id="IPR035940">
    <property type="entry name" value="CAP_sf"/>
</dbReference>
<dbReference type="InterPro" id="IPR001283">
    <property type="entry name" value="CRISP-related"/>
</dbReference>
<dbReference type="SMART" id="SM00198">
    <property type="entry name" value="SCP"/>
    <property type="match status" value="1"/>
</dbReference>
<keyword evidence="9" id="KW-1185">Reference proteome</keyword>
<evidence type="ECO:0000313" key="8">
    <source>
        <dbReference type="EnsemblMetazoa" id="PPA45608.1"/>
    </source>
</evidence>
<evidence type="ECO:0000313" key="9">
    <source>
        <dbReference type="Proteomes" id="UP000005239"/>
    </source>
</evidence>
<reference evidence="8" key="2">
    <citation type="submission" date="2022-06" db="UniProtKB">
        <authorList>
            <consortium name="EnsemblMetazoa"/>
        </authorList>
    </citation>
    <scope>IDENTIFICATION</scope>
    <source>
        <strain evidence="8">PS312</strain>
    </source>
</reference>
<keyword evidence="7" id="KW-0687">Ribonucleoprotein</keyword>
<dbReference type="PRINTS" id="PR00837">
    <property type="entry name" value="V5TPXLIKE"/>
</dbReference>
<dbReference type="AlphaFoldDB" id="A0A2A6CPN5"/>
<evidence type="ECO:0000256" key="3">
    <source>
        <dbReference type="ARBA" id="ARBA00022692"/>
    </source>
</evidence>
<dbReference type="Proteomes" id="UP000005239">
    <property type="component" value="Unassembled WGS sequence"/>
</dbReference>
<dbReference type="GO" id="GO:0016020">
    <property type="term" value="C:membrane"/>
    <property type="evidence" value="ECO:0007669"/>
    <property type="project" value="UniProtKB-SubCell"/>
</dbReference>
<dbReference type="Gene3D" id="2.20.25.30">
    <property type="match status" value="1"/>
</dbReference>
<keyword evidence="4" id="KW-0689">Ribosomal protein</keyword>
<accession>A0A2A6CPN5</accession>
<dbReference type="OrthoDB" id="5876828at2759"/>
<evidence type="ECO:0000256" key="4">
    <source>
        <dbReference type="ARBA" id="ARBA00022980"/>
    </source>
</evidence>